<reference evidence="4 5" key="1">
    <citation type="submission" date="2017-12" db="EMBL/GenBank/DDBJ databases">
        <authorList>
            <person name="Paulsen S."/>
            <person name="Gram L.K."/>
        </authorList>
    </citation>
    <scope>NUCLEOTIDE SEQUENCE [LARGE SCALE GENOMIC DNA]</scope>
    <source>
        <strain evidence="3 5">S2231</strain>
        <strain evidence="2 4">S2233</strain>
    </source>
</reference>
<gene>
    <name evidence="3" type="ORF">CWB96_12365</name>
    <name evidence="2" type="ORF">CWB97_01915</name>
</gene>
<protein>
    <submittedName>
        <fullName evidence="3">Uncharacterized protein</fullName>
    </submittedName>
</protein>
<keyword evidence="1" id="KW-0812">Transmembrane</keyword>
<reference evidence="3" key="3">
    <citation type="submission" date="2019-09" db="EMBL/GenBank/DDBJ databases">
        <title>Co-occurence of chitin degradation, pigmentation and bioactivity in marine Pseudoalteromonas.</title>
        <authorList>
            <person name="Sonnenschein E.C."/>
            <person name="Bech P.K."/>
        </authorList>
    </citation>
    <scope>NUCLEOTIDE SEQUENCE</scope>
    <source>
        <strain evidence="3">S2231</strain>
        <strain evidence="2">S2233</strain>
    </source>
</reference>
<keyword evidence="4" id="KW-1185">Reference proteome</keyword>
<evidence type="ECO:0000313" key="2">
    <source>
        <dbReference type="EMBL" id="TMP46390.1"/>
    </source>
</evidence>
<evidence type="ECO:0000256" key="1">
    <source>
        <dbReference type="SAM" id="Phobius"/>
    </source>
</evidence>
<evidence type="ECO:0000313" key="4">
    <source>
        <dbReference type="Proteomes" id="UP000305730"/>
    </source>
</evidence>
<reference evidence="4 5" key="2">
    <citation type="submission" date="2019-06" db="EMBL/GenBank/DDBJ databases">
        <title>Co-occurence of chitin degradation, pigmentation and bioactivity in marine Pseudoalteromonas.</title>
        <authorList>
            <person name="Sonnenschein E.C."/>
            <person name="Bech P.K."/>
        </authorList>
    </citation>
    <scope>NUCLEOTIDE SEQUENCE [LARGE SCALE GENOMIC DNA]</scope>
    <source>
        <strain evidence="5">S2231</strain>
        <strain evidence="4">S2233</strain>
    </source>
</reference>
<accession>A0A5S3XQD4</accession>
<comment type="caution">
    <text evidence="3">The sequence shown here is derived from an EMBL/GenBank/DDBJ whole genome shotgun (WGS) entry which is preliminary data.</text>
</comment>
<keyword evidence="1" id="KW-0472">Membrane</keyword>
<keyword evidence="1" id="KW-1133">Transmembrane helix</keyword>
<proteinExistence type="predicted"/>
<feature type="transmembrane region" description="Helical" evidence="1">
    <location>
        <begin position="56"/>
        <end position="75"/>
    </location>
</feature>
<evidence type="ECO:0000313" key="5">
    <source>
        <dbReference type="Proteomes" id="UP000307706"/>
    </source>
</evidence>
<evidence type="ECO:0000313" key="3">
    <source>
        <dbReference type="EMBL" id="TMP58157.1"/>
    </source>
</evidence>
<dbReference type="AlphaFoldDB" id="A0A5S3XQD4"/>
<dbReference type="Proteomes" id="UP000305730">
    <property type="component" value="Unassembled WGS sequence"/>
</dbReference>
<dbReference type="EMBL" id="PNCK01000008">
    <property type="protein sequence ID" value="TMP46390.1"/>
    <property type="molecule type" value="Genomic_DNA"/>
</dbReference>
<name>A0A5S3XQD4_9GAMM</name>
<sequence length="191" mass="21284">MSRKTSLIFSLSHKIFSKKLFSNKGFASKAFSNTVFSNKICSNNAFSRRINAYHDFFTVGPLLLMAFFSAFLFNFTHSIANTFANHCAHSVIQCDDISYFHPPKDVSVAHTRYAHTLSLNTLSVKKHRVQDIALDSVTFVKGSFVKGTSAIATSEAVKLELIVSSMRGVEPELFKSPFILLYTGSCYTPES</sequence>
<dbReference type="EMBL" id="PNCL01000058">
    <property type="protein sequence ID" value="TMP58157.1"/>
    <property type="molecule type" value="Genomic_DNA"/>
</dbReference>
<dbReference type="Proteomes" id="UP000307706">
    <property type="component" value="Unassembled WGS sequence"/>
</dbReference>
<organism evidence="3 5">
    <name type="scientific">Pseudoalteromonas citrea</name>
    <dbReference type="NCBI Taxonomy" id="43655"/>
    <lineage>
        <taxon>Bacteria</taxon>
        <taxon>Pseudomonadati</taxon>
        <taxon>Pseudomonadota</taxon>
        <taxon>Gammaproteobacteria</taxon>
        <taxon>Alteromonadales</taxon>
        <taxon>Pseudoalteromonadaceae</taxon>
        <taxon>Pseudoalteromonas</taxon>
    </lineage>
</organism>